<dbReference type="Pfam" id="PF23733">
    <property type="entry name" value="GRXCR1-2_C"/>
    <property type="match status" value="1"/>
</dbReference>
<dbReference type="PANTHER" id="PTHR45669:SF30">
    <property type="entry name" value="OS04G0641300 PROTEIN"/>
    <property type="match status" value="1"/>
</dbReference>
<reference evidence="3 4" key="1">
    <citation type="submission" date="2018-06" db="EMBL/GenBank/DDBJ databases">
        <title>The Genome of Cuscuta australis (Dodder) Provides Insight into the Evolution of Plant Parasitism.</title>
        <authorList>
            <person name="Liu H."/>
        </authorList>
    </citation>
    <scope>NUCLEOTIDE SEQUENCE [LARGE SCALE GENOMIC DNA]</scope>
    <source>
        <strain evidence="4">cv. Yunnan</strain>
        <tissue evidence="3">Vines</tissue>
    </source>
</reference>
<dbReference type="FunFam" id="3.40.30.10:FF:000273">
    <property type="entry name" value="Glutaredoxin family protein"/>
    <property type="match status" value="1"/>
</dbReference>
<feature type="region of interest" description="Disordered" evidence="1">
    <location>
        <begin position="145"/>
        <end position="194"/>
    </location>
</feature>
<dbReference type="CDD" id="cd03031">
    <property type="entry name" value="GRX_GRX_like"/>
    <property type="match status" value="1"/>
</dbReference>
<name>A0A328DPD5_9ASTE</name>
<comment type="caution">
    <text evidence="3">The sequence shown here is derived from an EMBL/GenBank/DDBJ whole genome shotgun (WGS) entry which is preliminary data.</text>
</comment>
<dbReference type="Gene3D" id="3.40.30.10">
    <property type="entry name" value="Glutaredoxin"/>
    <property type="match status" value="1"/>
</dbReference>
<keyword evidence="4" id="KW-1185">Reference proteome</keyword>
<dbReference type="EMBL" id="NQVE01000117">
    <property type="protein sequence ID" value="RAL47110.1"/>
    <property type="molecule type" value="Genomic_DNA"/>
</dbReference>
<dbReference type="AlphaFoldDB" id="A0A328DPD5"/>
<evidence type="ECO:0000256" key="1">
    <source>
        <dbReference type="SAM" id="MobiDB-lite"/>
    </source>
</evidence>
<dbReference type="Proteomes" id="UP000249390">
    <property type="component" value="Unassembled WGS sequence"/>
</dbReference>
<gene>
    <name evidence="3" type="ORF">DM860_014004</name>
</gene>
<evidence type="ECO:0000259" key="2">
    <source>
        <dbReference type="Pfam" id="PF00462"/>
    </source>
</evidence>
<dbReference type="InterPro" id="IPR036249">
    <property type="entry name" value="Thioredoxin-like_sf"/>
</dbReference>
<dbReference type="PROSITE" id="PS51354">
    <property type="entry name" value="GLUTAREDOXIN_2"/>
    <property type="match status" value="1"/>
</dbReference>
<evidence type="ECO:0000313" key="4">
    <source>
        <dbReference type="Proteomes" id="UP000249390"/>
    </source>
</evidence>
<dbReference type="PANTHER" id="PTHR45669">
    <property type="entry name" value="GLUTAREDOXIN DOMAIN-CONTAINING CYSTEINE-RICH PROTEIN CG12206-RELATED"/>
    <property type="match status" value="1"/>
</dbReference>
<accession>A0A328DPD5</accession>
<feature type="domain" description="Glutaredoxin" evidence="2">
    <location>
        <begin position="202"/>
        <end position="269"/>
    </location>
</feature>
<dbReference type="InterPro" id="IPR002109">
    <property type="entry name" value="Glutaredoxin"/>
</dbReference>
<dbReference type="Pfam" id="PF00462">
    <property type="entry name" value="Glutaredoxin"/>
    <property type="match status" value="1"/>
</dbReference>
<proteinExistence type="predicted"/>
<evidence type="ECO:0000313" key="3">
    <source>
        <dbReference type="EMBL" id="RAL47110.1"/>
    </source>
</evidence>
<dbReference type="SUPFAM" id="SSF52833">
    <property type="entry name" value="Thioredoxin-like"/>
    <property type="match status" value="1"/>
</dbReference>
<organism evidence="3 4">
    <name type="scientific">Cuscuta australis</name>
    <dbReference type="NCBI Taxonomy" id="267555"/>
    <lineage>
        <taxon>Eukaryota</taxon>
        <taxon>Viridiplantae</taxon>
        <taxon>Streptophyta</taxon>
        <taxon>Embryophyta</taxon>
        <taxon>Tracheophyta</taxon>
        <taxon>Spermatophyta</taxon>
        <taxon>Magnoliopsida</taxon>
        <taxon>eudicotyledons</taxon>
        <taxon>Gunneridae</taxon>
        <taxon>Pentapetalae</taxon>
        <taxon>asterids</taxon>
        <taxon>lamiids</taxon>
        <taxon>Solanales</taxon>
        <taxon>Convolvulaceae</taxon>
        <taxon>Cuscuteae</taxon>
        <taxon>Cuscuta</taxon>
        <taxon>Cuscuta subgen. Grammica</taxon>
        <taxon>Cuscuta sect. Cleistogrammica</taxon>
    </lineage>
</organism>
<feature type="compositionally biased region" description="Basic and acidic residues" evidence="1">
    <location>
        <begin position="157"/>
        <end position="188"/>
    </location>
</feature>
<sequence>MGCATSKQTLCAKCNAPCSPVRRRNSTHGGEFHHAVALTSSTIGSLKLDSPNPNQVRLINRSGCDDKGLGLVESKAWSEMINQKIERVVPKTPIRTPPGEPETINAWELMEGLEGGGVISPNPSFVRSFSFDLSPNLCSFHCDDRPTPKGTSSETSNEWKEFTLKDKETPSETSSEWKELTHKDKETSQEANNEEPMKKRVVVYFTSLRGVRKTYEDCCNVRAILKGLGVKSDERDLSMDSGFKEELKELLGDGYIRSGCLPSVFVGRKCLGGAEEIRRMHENGQLEMAIQGCERVVVDGYSCKSNSNSNSNSNGGDPCETCGDIRFVPCETCSGSCKIYREEEEGEVGFGFQRCPDCNENGLIRCPICC</sequence>
<protein>
    <recommendedName>
        <fullName evidence="2">Glutaredoxin domain-containing protein</fullName>
    </recommendedName>
</protein>